<dbReference type="GO" id="GO:0043565">
    <property type="term" value="F:sequence-specific DNA binding"/>
    <property type="evidence" value="ECO:0007669"/>
    <property type="project" value="InterPro"/>
</dbReference>
<feature type="non-terminal residue" evidence="5">
    <location>
        <position position="210"/>
    </location>
</feature>
<keyword evidence="1" id="KW-0805">Transcription regulation</keyword>
<proteinExistence type="predicted"/>
<dbReference type="Proteomes" id="UP000227088">
    <property type="component" value="Unassembled WGS sequence"/>
</dbReference>
<evidence type="ECO:0000313" key="5">
    <source>
        <dbReference type="EMBL" id="OUS33669.1"/>
    </source>
</evidence>
<dbReference type="PROSITE" id="PS01124">
    <property type="entry name" value="HTH_ARAC_FAMILY_2"/>
    <property type="match status" value="1"/>
</dbReference>
<dbReference type="SUPFAM" id="SSF46689">
    <property type="entry name" value="Homeodomain-like"/>
    <property type="match status" value="1"/>
</dbReference>
<evidence type="ECO:0000256" key="2">
    <source>
        <dbReference type="ARBA" id="ARBA00023125"/>
    </source>
</evidence>
<feature type="domain" description="HTH araC/xylS-type" evidence="4">
    <location>
        <begin position="122"/>
        <end position="210"/>
    </location>
</feature>
<protein>
    <recommendedName>
        <fullName evidence="4">HTH araC/xylS-type domain-containing protein</fullName>
    </recommendedName>
</protein>
<comment type="caution">
    <text evidence="5">The sequence shown here is derived from an EMBL/GenBank/DDBJ whole genome shotgun (WGS) entry which is preliminary data.</text>
</comment>
<dbReference type="InterPro" id="IPR009057">
    <property type="entry name" value="Homeodomain-like_sf"/>
</dbReference>
<organism evidence="5 6">
    <name type="scientific">Oleispira antarctica</name>
    <dbReference type="NCBI Taxonomy" id="188908"/>
    <lineage>
        <taxon>Bacteria</taxon>
        <taxon>Pseudomonadati</taxon>
        <taxon>Pseudomonadota</taxon>
        <taxon>Gammaproteobacteria</taxon>
        <taxon>Oceanospirillales</taxon>
        <taxon>Oceanospirillaceae</taxon>
        <taxon>Oleispira</taxon>
    </lineage>
</organism>
<accession>A0A1Y5H8X8</accession>
<evidence type="ECO:0000256" key="3">
    <source>
        <dbReference type="ARBA" id="ARBA00023163"/>
    </source>
</evidence>
<sequence>MGAATLIISLNDPISFMIKGMREVIECRSLLLPAGMSVEVDTKNSTVVNVSLDALGNDFYVLAKRMQHQHGKAAYGLIEEDAFIKGFVELQNSNMNSTQAYAHTDKLLNCNDDSYTIDKRVVHVVEHIKKTVDDNLSVEDLANSVNLSVPRLVQLFKQQTGVPMRRYRLWHRLFVTAVKMGEGLSLTEAALSAGFTDSSHFSHTFRGMIG</sequence>
<keyword evidence="2" id="KW-0238">DNA-binding</keyword>
<gene>
    <name evidence="5" type="ORF">A9R00_12965</name>
</gene>
<dbReference type="AlphaFoldDB" id="A0A1Y5H8X8"/>
<keyword evidence="3" id="KW-0804">Transcription</keyword>
<name>A0A1Y5H8X8_OLEAN</name>
<dbReference type="Pfam" id="PF12833">
    <property type="entry name" value="HTH_18"/>
    <property type="match status" value="1"/>
</dbReference>
<dbReference type="SMART" id="SM00342">
    <property type="entry name" value="HTH_ARAC"/>
    <property type="match status" value="1"/>
</dbReference>
<dbReference type="InterPro" id="IPR018060">
    <property type="entry name" value="HTH_AraC"/>
</dbReference>
<evidence type="ECO:0000313" key="6">
    <source>
        <dbReference type="Proteomes" id="UP000227088"/>
    </source>
</evidence>
<dbReference type="GO" id="GO:0003700">
    <property type="term" value="F:DNA-binding transcription factor activity"/>
    <property type="evidence" value="ECO:0007669"/>
    <property type="project" value="InterPro"/>
</dbReference>
<dbReference type="PANTHER" id="PTHR46796">
    <property type="entry name" value="HTH-TYPE TRANSCRIPTIONAL ACTIVATOR RHAS-RELATED"/>
    <property type="match status" value="1"/>
</dbReference>
<evidence type="ECO:0000259" key="4">
    <source>
        <dbReference type="PROSITE" id="PS01124"/>
    </source>
</evidence>
<dbReference type="Gene3D" id="1.10.10.60">
    <property type="entry name" value="Homeodomain-like"/>
    <property type="match status" value="1"/>
</dbReference>
<reference evidence="6" key="1">
    <citation type="journal article" date="2017" name="Proc. Natl. Acad. Sci. U.S.A.">
        <title>Simulation of Deepwater Horizon oil plume reveals substrate specialization within a complex community of hydrocarbon degraders.</title>
        <authorList>
            <person name="Hu P."/>
            <person name="Dubinsky E.A."/>
            <person name="Probst A.J."/>
            <person name="Wang J."/>
            <person name="Sieber C.M.K."/>
            <person name="Tom L.M."/>
            <person name="Gardinali P."/>
            <person name="Banfield J.F."/>
            <person name="Atlas R.M."/>
            <person name="Andersen G.L."/>
        </authorList>
    </citation>
    <scope>NUCLEOTIDE SEQUENCE [LARGE SCALE GENOMIC DNA]</scope>
</reference>
<dbReference type="InterPro" id="IPR050204">
    <property type="entry name" value="AraC_XylS_family_regulators"/>
</dbReference>
<evidence type="ECO:0000256" key="1">
    <source>
        <dbReference type="ARBA" id="ARBA00023015"/>
    </source>
</evidence>
<dbReference type="EMBL" id="MABE01000741">
    <property type="protein sequence ID" value="OUS33669.1"/>
    <property type="molecule type" value="Genomic_DNA"/>
</dbReference>